<proteinExistence type="predicted"/>
<reference evidence="2" key="1">
    <citation type="journal article" date="2019" name="Int. J. Syst. Evol. Microbiol.">
        <title>The Global Catalogue of Microorganisms (GCM) 10K type strain sequencing project: providing services to taxonomists for standard genome sequencing and annotation.</title>
        <authorList>
            <consortium name="The Broad Institute Genomics Platform"/>
            <consortium name="The Broad Institute Genome Sequencing Center for Infectious Disease"/>
            <person name="Wu L."/>
            <person name="Ma J."/>
        </authorList>
    </citation>
    <scope>NUCLEOTIDE SEQUENCE [LARGE SCALE GENOMIC DNA]</scope>
    <source>
        <strain evidence="2">XZYJ18</strain>
    </source>
</reference>
<dbReference type="Proteomes" id="UP001595923">
    <property type="component" value="Unassembled WGS sequence"/>
</dbReference>
<protein>
    <recommendedName>
        <fullName evidence="3">DNA-binding protein</fullName>
    </recommendedName>
</protein>
<sequence>MTRAASESFGTLVLDSEGLAKVVERDRHAIDAMVSATALISPAPVTVLTSDPDDLTALCGKQVTIVKV</sequence>
<dbReference type="RefSeq" id="WP_378571199.1">
    <property type="nucleotide sequence ID" value="NZ_JBHSFQ010000002.1"/>
</dbReference>
<dbReference type="EMBL" id="JBHSFQ010000002">
    <property type="protein sequence ID" value="MFC4560760.1"/>
    <property type="molecule type" value="Genomic_DNA"/>
</dbReference>
<comment type="caution">
    <text evidence="1">The sequence shown here is derived from an EMBL/GenBank/DDBJ whole genome shotgun (WGS) entry which is preliminary data.</text>
</comment>
<accession>A0ABV9DS13</accession>
<keyword evidence="2" id="KW-1185">Reference proteome</keyword>
<gene>
    <name evidence="1" type="ORF">ACFO4E_02695</name>
</gene>
<evidence type="ECO:0000313" key="2">
    <source>
        <dbReference type="Proteomes" id="UP001595923"/>
    </source>
</evidence>
<name>A0ABV9DS13_9ACTN</name>
<evidence type="ECO:0000313" key="1">
    <source>
        <dbReference type="EMBL" id="MFC4560760.1"/>
    </source>
</evidence>
<organism evidence="1 2">
    <name type="scientific">Nocardiopsis mangrovi</name>
    <dbReference type="NCBI Taxonomy" id="1179818"/>
    <lineage>
        <taxon>Bacteria</taxon>
        <taxon>Bacillati</taxon>
        <taxon>Actinomycetota</taxon>
        <taxon>Actinomycetes</taxon>
        <taxon>Streptosporangiales</taxon>
        <taxon>Nocardiopsidaceae</taxon>
        <taxon>Nocardiopsis</taxon>
    </lineage>
</organism>
<evidence type="ECO:0008006" key="3">
    <source>
        <dbReference type="Google" id="ProtNLM"/>
    </source>
</evidence>